<reference evidence="2 3" key="1">
    <citation type="journal article" date="2011" name="Proc. Natl. Acad. Sci. U.S.A.">
        <title>Genetic diversity and population structure of the endangered marsupial Sarcophilus harrisii (Tasmanian devil).</title>
        <authorList>
            <person name="Miller W."/>
            <person name="Hayes V.M."/>
            <person name="Ratan A."/>
            <person name="Petersen D.C."/>
            <person name="Wittekindt N.E."/>
            <person name="Miller J."/>
            <person name="Walenz B."/>
            <person name="Knight J."/>
            <person name="Qi J."/>
            <person name="Zhao F."/>
            <person name="Wang Q."/>
            <person name="Bedoya-Reina O.C."/>
            <person name="Katiyar N."/>
            <person name="Tomsho L.P."/>
            <person name="Kasson L.M."/>
            <person name="Hardie R.A."/>
            <person name="Woodbridge P."/>
            <person name="Tindall E.A."/>
            <person name="Bertelsen M.F."/>
            <person name="Dixon D."/>
            <person name="Pyecroft S."/>
            <person name="Helgen K.M."/>
            <person name="Lesk A.M."/>
            <person name="Pringle T.H."/>
            <person name="Patterson N."/>
            <person name="Zhang Y."/>
            <person name="Kreiss A."/>
            <person name="Woods G.M."/>
            <person name="Jones M.E."/>
            <person name="Schuster S.C."/>
        </authorList>
    </citation>
    <scope>NUCLEOTIDE SEQUENCE [LARGE SCALE GENOMIC DNA]</scope>
</reference>
<dbReference type="Ensembl" id="ENSSHAT00000043602.1">
    <property type="protein sequence ID" value="ENSSHAP00000039052.1"/>
    <property type="gene ID" value="ENSSHAG00000023096.1"/>
</dbReference>
<sequence length="179" mass="18947">MAPVLLSAGACQESVTFSDVAVDFTAEEWGHLDPSQKDLYRDVILENYQNLVCLGLAASKPEVIHQLERGEAPWMPQGPAPGSPCPGPALSLCWSQEELQALTQDPRAGDLARVQEPMCVEAGLPPGGLPGFRAGSTLCAGLKQEQTVEFNSLFMPGLCQLITVTGLVGTACGHGKQES</sequence>
<dbReference type="CDD" id="cd07765">
    <property type="entry name" value="KRAB_A-box"/>
    <property type="match status" value="1"/>
</dbReference>
<dbReference type="Proteomes" id="UP000007648">
    <property type="component" value="Unassembled WGS sequence"/>
</dbReference>
<gene>
    <name evidence="2" type="primary">LOC111719282</name>
</gene>
<dbReference type="AlphaFoldDB" id="A0A7N4PKN8"/>
<evidence type="ECO:0000313" key="2">
    <source>
        <dbReference type="Ensembl" id="ENSSHAP00000039052.1"/>
    </source>
</evidence>
<name>A0A7N4PKN8_SARHA</name>
<dbReference type="PROSITE" id="PS50805">
    <property type="entry name" value="KRAB"/>
    <property type="match status" value="1"/>
</dbReference>
<reference evidence="2" key="3">
    <citation type="submission" date="2025-09" db="UniProtKB">
        <authorList>
            <consortium name="Ensembl"/>
        </authorList>
    </citation>
    <scope>IDENTIFICATION</scope>
</reference>
<keyword evidence="3" id="KW-1185">Reference proteome</keyword>
<reference evidence="2" key="2">
    <citation type="submission" date="2025-08" db="UniProtKB">
        <authorList>
            <consortium name="Ensembl"/>
        </authorList>
    </citation>
    <scope>IDENTIFICATION</scope>
</reference>
<dbReference type="PANTHER" id="PTHR23232:SF163">
    <property type="entry name" value="ZINC FINGER PROTEIN 589"/>
    <property type="match status" value="1"/>
</dbReference>
<proteinExistence type="predicted"/>
<dbReference type="PANTHER" id="PTHR23232">
    <property type="entry name" value="KRAB DOMAIN C2H2 ZINC FINGER"/>
    <property type="match status" value="1"/>
</dbReference>
<dbReference type="InterPro" id="IPR001909">
    <property type="entry name" value="KRAB"/>
</dbReference>
<dbReference type="Gene3D" id="6.10.140.140">
    <property type="match status" value="1"/>
</dbReference>
<feature type="domain" description="KRAB" evidence="1">
    <location>
        <begin position="15"/>
        <end position="86"/>
    </location>
</feature>
<evidence type="ECO:0000313" key="3">
    <source>
        <dbReference type="Proteomes" id="UP000007648"/>
    </source>
</evidence>
<dbReference type="Pfam" id="PF01352">
    <property type="entry name" value="KRAB"/>
    <property type="match status" value="1"/>
</dbReference>
<dbReference type="SMART" id="SM00349">
    <property type="entry name" value="KRAB"/>
    <property type="match status" value="1"/>
</dbReference>
<organism evidence="2 3">
    <name type="scientific">Sarcophilus harrisii</name>
    <name type="common">Tasmanian devil</name>
    <name type="synonym">Sarcophilus laniarius</name>
    <dbReference type="NCBI Taxonomy" id="9305"/>
    <lineage>
        <taxon>Eukaryota</taxon>
        <taxon>Metazoa</taxon>
        <taxon>Chordata</taxon>
        <taxon>Craniata</taxon>
        <taxon>Vertebrata</taxon>
        <taxon>Euteleostomi</taxon>
        <taxon>Mammalia</taxon>
        <taxon>Metatheria</taxon>
        <taxon>Dasyuromorphia</taxon>
        <taxon>Dasyuridae</taxon>
        <taxon>Sarcophilus</taxon>
    </lineage>
</organism>
<evidence type="ECO:0000259" key="1">
    <source>
        <dbReference type="PROSITE" id="PS50805"/>
    </source>
</evidence>
<accession>A0A7N4PKN8</accession>
<dbReference type="InterPro" id="IPR036051">
    <property type="entry name" value="KRAB_dom_sf"/>
</dbReference>
<protein>
    <recommendedName>
        <fullName evidence="1">KRAB domain-containing protein</fullName>
    </recommendedName>
</protein>
<dbReference type="InterPro" id="IPR050169">
    <property type="entry name" value="Krueppel_C2H2_ZnF"/>
</dbReference>
<dbReference type="GeneTree" id="ENSGT00940000153104"/>
<dbReference type="SUPFAM" id="SSF109640">
    <property type="entry name" value="KRAB domain (Kruppel-associated box)"/>
    <property type="match status" value="1"/>
</dbReference>
<dbReference type="GO" id="GO:0006355">
    <property type="term" value="P:regulation of DNA-templated transcription"/>
    <property type="evidence" value="ECO:0007669"/>
    <property type="project" value="InterPro"/>
</dbReference>